<sequence length="46" mass="5859">MKWMLDKQTIYRYNNVGNYITQMKFWFGFGYVSVYVWYKIEKLYQN</sequence>
<name>Q0WLN2_ARATH</name>
<feature type="transmembrane region" description="Helical" evidence="1">
    <location>
        <begin position="20"/>
        <end position="38"/>
    </location>
</feature>
<dbReference type="AlphaFoldDB" id="Q0WLN2"/>
<dbReference type="EMBL" id="AK230166">
    <property type="protein sequence ID" value="BAF01975.1"/>
    <property type="molecule type" value="mRNA"/>
</dbReference>
<reference evidence="2" key="1">
    <citation type="submission" date="2006-07" db="EMBL/GenBank/DDBJ databases">
        <title>Large-scale analysis of RIKEN Arabidopsis full-length (RAFL) cDNAs.</title>
        <authorList>
            <person name="Totoki Y."/>
            <person name="Seki M."/>
            <person name="Ishida J."/>
            <person name="Nakajima M."/>
            <person name="Enju A."/>
            <person name="Morosawa T."/>
            <person name="Kamiya A."/>
            <person name="Narusaka M."/>
            <person name="Shin-i T."/>
            <person name="Nakagawa M."/>
            <person name="Sakamoto N."/>
            <person name="Oishi K."/>
            <person name="Kohara Y."/>
            <person name="Kobayashi M."/>
            <person name="Toyoda A."/>
            <person name="Sakaki Y."/>
            <person name="Sakurai T."/>
            <person name="Iida K."/>
            <person name="Akiyama K."/>
            <person name="Satou M."/>
            <person name="Toyoda T."/>
            <person name="Konagaya A."/>
            <person name="Carninci P."/>
            <person name="Kawai J."/>
            <person name="Hayashizaki Y."/>
            <person name="Shinozaki K."/>
        </authorList>
    </citation>
    <scope>NUCLEOTIDE SEQUENCE</scope>
</reference>
<proteinExistence type="evidence at transcript level"/>
<evidence type="ECO:0000313" key="2">
    <source>
        <dbReference type="EMBL" id="BAF01975.1"/>
    </source>
</evidence>
<accession>Q0WLN2</accession>
<keyword evidence="1" id="KW-0472">Membrane</keyword>
<evidence type="ECO:0008006" key="3">
    <source>
        <dbReference type="Google" id="ProtNLM"/>
    </source>
</evidence>
<evidence type="ECO:0000256" key="1">
    <source>
        <dbReference type="SAM" id="Phobius"/>
    </source>
</evidence>
<keyword evidence="1" id="KW-0812">Transmembrane</keyword>
<organism evidence="2">
    <name type="scientific">Arabidopsis thaliana</name>
    <name type="common">Mouse-ear cress</name>
    <dbReference type="NCBI Taxonomy" id="3702"/>
    <lineage>
        <taxon>Eukaryota</taxon>
        <taxon>Viridiplantae</taxon>
        <taxon>Streptophyta</taxon>
        <taxon>Embryophyta</taxon>
        <taxon>Tracheophyta</taxon>
        <taxon>Spermatophyta</taxon>
        <taxon>Magnoliopsida</taxon>
        <taxon>eudicotyledons</taxon>
        <taxon>Gunneridae</taxon>
        <taxon>Pentapetalae</taxon>
        <taxon>rosids</taxon>
        <taxon>malvids</taxon>
        <taxon>Brassicales</taxon>
        <taxon>Brassicaceae</taxon>
        <taxon>Camelineae</taxon>
        <taxon>Arabidopsis</taxon>
    </lineage>
</organism>
<protein>
    <recommendedName>
        <fullName evidence="3">Transmembrane protein</fullName>
    </recommendedName>
</protein>
<keyword evidence="1" id="KW-1133">Transmembrane helix</keyword>